<dbReference type="SMART" id="SM00320">
    <property type="entry name" value="WD40"/>
    <property type="match status" value="5"/>
</dbReference>
<proteinExistence type="predicted"/>
<dbReference type="OrthoDB" id="2679898at2759"/>
<sequence>MLTSKTAIEIQTENEEVWGVAFSHNGREIMGGTYSGGWSRRWQVEDGKVVGTVPSAPKGPVLAAVASKDGRWIVHGDGQVAVVRVATTCKQIFRVKEHAGRVDGVDISPDSTRFASVSADGTLRVFSITTGERLLGPIQHDDWLTAVKFSPSGEYLATASCSSRVQVWDAHTGLQLSDIARSPSGWPNWSHAPIAWSSDSRRLFYVTSDGKVTCHDIFTSDILREWLLLINDSPGYCSVATNGRFIACSTPISLSFWDASSYTRIGLPIEVEGHGGIYGVALSHCDSFFAGGGRGKITVYTLRYILPMNVFVDASIPSHSYLDVVLLFAAYLSPPTHASE</sequence>
<feature type="repeat" description="WD" evidence="3">
    <location>
        <begin position="137"/>
        <end position="178"/>
    </location>
</feature>
<dbReference type="Gene3D" id="2.130.10.10">
    <property type="entry name" value="YVTN repeat-like/Quinoprotein amine dehydrogenase"/>
    <property type="match status" value="2"/>
</dbReference>
<keyword evidence="1 3" id="KW-0853">WD repeat</keyword>
<gene>
    <name evidence="4" type="ORF">JVT61DRAFT_11901</name>
</gene>
<evidence type="ECO:0000256" key="1">
    <source>
        <dbReference type="ARBA" id="ARBA00022574"/>
    </source>
</evidence>
<dbReference type="InterPro" id="IPR011047">
    <property type="entry name" value="Quinoprotein_ADH-like_sf"/>
</dbReference>
<evidence type="ECO:0000313" key="5">
    <source>
        <dbReference type="Proteomes" id="UP000683000"/>
    </source>
</evidence>
<dbReference type="InterPro" id="IPR015943">
    <property type="entry name" value="WD40/YVTN_repeat-like_dom_sf"/>
</dbReference>
<dbReference type="PROSITE" id="PS50294">
    <property type="entry name" value="WD_REPEATS_REGION"/>
    <property type="match status" value="2"/>
</dbReference>
<protein>
    <submittedName>
        <fullName evidence="4">Quinon protein alcohol dehydrogenase-like superfamily</fullName>
    </submittedName>
</protein>
<dbReference type="PANTHER" id="PTHR19848:SF8">
    <property type="entry name" value="F-BOX AND WD REPEAT DOMAIN CONTAINING 7"/>
    <property type="match status" value="1"/>
</dbReference>
<dbReference type="AlphaFoldDB" id="A0A8I3AEH8"/>
<dbReference type="Proteomes" id="UP000683000">
    <property type="component" value="Unassembled WGS sequence"/>
</dbReference>
<dbReference type="SUPFAM" id="SSF50998">
    <property type="entry name" value="Quinoprotein alcohol dehydrogenase-like"/>
    <property type="match status" value="1"/>
</dbReference>
<evidence type="ECO:0000256" key="3">
    <source>
        <dbReference type="PROSITE-ProRule" id="PRU00221"/>
    </source>
</evidence>
<dbReference type="Pfam" id="PF00400">
    <property type="entry name" value="WD40"/>
    <property type="match status" value="2"/>
</dbReference>
<comment type="caution">
    <text evidence="4">The sequence shown here is derived from an EMBL/GenBank/DDBJ whole genome shotgun (WGS) entry which is preliminary data.</text>
</comment>
<feature type="repeat" description="WD" evidence="3">
    <location>
        <begin position="95"/>
        <end position="136"/>
    </location>
</feature>
<keyword evidence="2" id="KW-0677">Repeat</keyword>
<evidence type="ECO:0000313" key="4">
    <source>
        <dbReference type="EMBL" id="KAG6379431.1"/>
    </source>
</evidence>
<dbReference type="PROSITE" id="PS50082">
    <property type="entry name" value="WD_REPEATS_2"/>
    <property type="match status" value="2"/>
</dbReference>
<dbReference type="PANTHER" id="PTHR19848">
    <property type="entry name" value="WD40 REPEAT PROTEIN"/>
    <property type="match status" value="1"/>
</dbReference>
<organism evidence="4 5">
    <name type="scientific">Boletus reticuloceps</name>
    <dbReference type="NCBI Taxonomy" id="495285"/>
    <lineage>
        <taxon>Eukaryota</taxon>
        <taxon>Fungi</taxon>
        <taxon>Dikarya</taxon>
        <taxon>Basidiomycota</taxon>
        <taxon>Agaricomycotina</taxon>
        <taxon>Agaricomycetes</taxon>
        <taxon>Agaricomycetidae</taxon>
        <taxon>Boletales</taxon>
        <taxon>Boletineae</taxon>
        <taxon>Boletaceae</taxon>
        <taxon>Boletoideae</taxon>
        <taxon>Boletus</taxon>
    </lineage>
</organism>
<reference evidence="4" key="1">
    <citation type="submission" date="2021-03" db="EMBL/GenBank/DDBJ databases">
        <title>Evolutionary innovations through gain and loss of genes in the ectomycorrhizal Boletales.</title>
        <authorList>
            <person name="Wu G."/>
            <person name="Miyauchi S."/>
            <person name="Morin E."/>
            <person name="Yang Z.-L."/>
            <person name="Xu J."/>
            <person name="Martin F.M."/>
        </authorList>
    </citation>
    <scope>NUCLEOTIDE SEQUENCE</scope>
    <source>
        <strain evidence="4">BR01</strain>
    </source>
</reference>
<name>A0A8I3AEH8_9AGAM</name>
<dbReference type="InterPro" id="IPR001680">
    <property type="entry name" value="WD40_rpt"/>
</dbReference>
<evidence type="ECO:0000256" key="2">
    <source>
        <dbReference type="ARBA" id="ARBA00022737"/>
    </source>
</evidence>
<keyword evidence="5" id="KW-1185">Reference proteome</keyword>
<accession>A0A8I3AEH8</accession>
<dbReference type="EMBL" id="JAGFBS010000005">
    <property type="protein sequence ID" value="KAG6379431.1"/>
    <property type="molecule type" value="Genomic_DNA"/>
</dbReference>